<dbReference type="EMBL" id="CP008796">
    <property type="protein sequence ID" value="AIH04544.1"/>
    <property type="molecule type" value="Genomic_DNA"/>
</dbReference>
<dbReference type="OrthoDB" id="5431954at2"/>
<dbReference type="eggNOG" id="ENOG5033DTR">
    <property type="taxonomic scope" value="Bacteria"/>
</dbReference>
<accession>A0A075WTC7</accession>
<name>A0A075WTC7_9BACT</name>
<protein>
    <submittedName>
        <fullName evidence="1">Uncharacterized protein</fullName>
    </submittedName>
</protein>
<organism evidence="1 2">
    <name type="scientific">Thermodesulfobacterium commune DSM 2178</name>
    <dbReference type="NCBI Taxonomy" id="289377"/>
    <lineage>
        <taxon>Bacteria</taxon>
        <taxon>Pseudomonadati</taxon>
        <taxon>Thermodesulfobacteriota</taxon>
        <taxon>Thermodesulfobacteria</taxon>
        <taxon>Thermodesulfobacteriales</taxon>
        <taxon>Thermodesulfobacteriaceae</taxon>
        <taxon>Thermodesulfobacterium</taxon>
    </lineage>
</organism>
<dbReference type="AlphaFoldDB" id="A0A075WTC7"/>
<dbReference type="KEGG" id="tcm:HL41_07525"/>
<proteinExistence type="predicted"/>
<dbReference type="Proteomes" id="UP000028481">
    <property type="component" value="Chromosome"/>
</dbReference>
<reference evidence="1 2" key="1">
    <citation type="journal article" date="2015" name="Genome Announc.">
        <title>Genome Sequence of a Sulfate-Reducing Thermophilic Bacterium, Thermodesulfobacterium commune DSM 2178T (Phylum Thermodesulfobacteria).</title>
        <authorList>
            <person name="Bhatnagar S."/>
            <person name="Badger J.H."/>
            <person name="Madupu R."/>
            <person name="Khouri H.M."/>
            <person name="O'Connor E.M."/>
            <person name="Robb F.T."/>
            <person name="Ward N.L."/>
            <person name="Eisen J.A."/>
        </authorList>
    </citation>
    <scope>NUCLEOTIDE SEQUENCE [LARGE SCALE GENOMIC DNA]</scope>
    <source>
        <strain evidence="1 2">DSM 2178</strain>
    </source>
</reference>
<evidence type="ECO:0000313" key="1">
    <source>
        <dbReference type="EMBL" id="AIH04544.1"/>
    </source>
</evidence>
<sequence>MKKPFKILYREKIVCPNCQNSEDFYEVIENATIFIYYLQNEDGSLEAIEEEIEVLGPVKFFCANCNTELTQMRNK</sequence>
<dbReference type="PaxDb" id="289377-HL41_07525"/>
<keyword evidence="2" id="KW-1185">Reference proteome</keyword>
<dbReference type="HOGENOM" id="CLU_187498_0_0_0"/>
<evidence type="ECO:0000313" key="2">
    <source>
        <dbReference type="Proteomes" id="UP000028481"/>
    </source>
</evidence>
<gene>
    <name evidence="1" type="ORF">HL41_07525</name>
</gene>